<protein>
    <submittedName>
        <fullName evidence="1">Uncharacterized protein</fullName>
    </submittedName>
</protein>
<accession>A0ACB9QRH8</accession>
<name>A0ACB9QRH8_9MYRT</name>
<dbReference type="Proteomes" id="UP001057402">
    <property type="component" value="Chromosome 5"/>
</dbReference>
<reference evidence="2" key="1">
    <citation type="journal article" date="2023" name="Front. Plant Sci.">
        <title>Chromosomal-level genome assembly of Melastoma candidum provides insights into trichome evolution.</title>
        <authorList>
            <person name="Zhong Y."/>
            <person name="Wu W."/>
            <person name="Sun C."/>
            <person name="Zou P."/>
            <person name="Liu Y."/>
            <person name="Dai S."/>
            <person name="Zhou R."/>
        </authorList>
    </citation>
    <scope>NUCLEOTIDE SEQUENCE [LARGE SCALE GENOMIC DNA]</scope>
</reference>
<proteinExistence type="predicted"/>
<evidence type="ECO:0000313" key="1">
    <source>
        <dbReference type="EMBL" id="KAI4368843.1"/>
    </source>
</evidence>
<evidence type="ECO:0000313" key="2">
    <source>
        <dbReference type="Proteomes" id="UP001057402"/>
    </source>
</evidence>
<comment type="caution">
    <text evidence="1">The sequence shown here is derived from an EMBL/GenBank/DDBJ whole genome shotgun (WGS) entry which is preliminary data.</text>
</comment>
<keyword evidence="2" id="KW-1185">Reference proteome</keyword>
<organism evidence="1 2">
    <name type="scientific">Melastoma candidum</name>
    <dbReference type="NCBI Taxonomy" id="119954"/>
    <lineage>
        <taxon>Eukaryota</taxon>
        <taxon>Viridiplantae</taxon>
        <taxon>Streptophyta</taxon>
        <taxon>Embryophyta</taxon>
        <taxon>Tracheophyta</taxon>
        <taxon>Spermatophyta</taxon>
        <taxon>Magnoliopsida</taxon>
        <taxon>eudicotyledons</taxon>
        <taxon>Gunneridae</taxon>
        <taxon>Pentapetalae</taxon>
        <taxon>rosids</taxon>
        <taxon>malvids</taxon>
        <taxon>Myrtales</taxon>
        <taxon>Melastomataceae</taxon>
        <taxon>Melastomatoideae</taxon>
        <taxon>Melastomateae</taxon>
        <taxon>Melastoma</taxon>
    </lineage>
</organism>
<dbReference type="EMBL" id="CM042884">
    <property type="protein sequence ID" value="KAI4368843.1"/>
    <property type="molecule type" value="Genomic_DNA"/>
</dbReference>
<sequence length="155" mass="17658">MRLMFEKEFSGREVMNVIACEGTERVERPETYKQWQIRNTRAGFRPLPLDLVIMKKLKSKLKEGYLEEFLIDEDGQWILQGWKGQILYASSCWVFLFGVAKNGCGLSFQRVPKISPFEMGVMLSALVHCLQVVAEAVLVSAKVRWTGLVSDPGRA</sequence>
<gene>
    <name evidence="1" type="ORF">MLD38_017355</name>
</gene>